<dbReference type="InterPro" id="IPR050139">
    <property type="entry name" value="GMP_reductase"/>
</dbReference>
<dbReference type="Proteomes" id="UP000694422">
    <property type="component" value="Unplaced"/>
</dbReference>
<evidence type="ECO:0000313" key="3">
    <source>
        <dbReference type="Proteomes" id="UP000694422"/>
    </source>
</evidence>
<dbReference type="PANTHER" id="PTHR43170:SF4">
    <property type="entry name" value="GMP REDUCTASE 2"/>
    <property type="match status" value="1"/>
</dbReference>
<dbReference type="SUPFAM" id="SSF51412">
    <property type="entry name" value="Inosine monophosphate dehydrogenase (IMPDH)"/>
    <property type="match status" value="1"/>
</dbReference>
<reference evidence="2" key="1">
    <citation type="submission" date="2025-08" db="UniProtKB">
        <authorList>
            <consortium name="Ensembl"/>
        </authorList>
    </citation>
    <scope>IDENTIFICATION</scope>
</reference>
<reference evidence="2" key="2">
    <citation type="submission" date="2025-09" db="UniProtKB">
        <authorList>
            <consortium name="Ensembl"/>
        </authorList>
    </citation>
    <scope>IDENTIFICATION</scope>
</reference>
<proteinExistence type="predicted"/>
<organism evidence="2 3">
    <name type="scientific">Spermophilus dauricus</name>
    <name type="common">Daurian ground squirrel</name>
    <dbReference type="NCBI Taxonomy" id="99837"/>
    <lineage>
        <taxon>Eukaryota</taxon>
        <taxon>Metazoa</taxon>
        <taxon>Chordata</taxon>
        <taxon>Craniata</taxon>
        <taxon>Vertebrata</taxon>
        <taxon>Euteleostomi</taxon>
        <taxon>Mammalia</taxon>
        <taxon>Eutheria</taxon>
        <taxon>Euarchontoglires</taxon>
        <taxon>Glires</taxon>
        <taxon>Rodentia</taxon>
        <taxon>Sciuromorpha</taxon>
        <taxon>Sciuridae</taxon>
        <taxon>Xerinae</taxon>
        <taxon>Marmotini</taxon>
        <taxon>Spermophilus</taxon>
    </lineage>
</organism>
<protein>
    <submittedName>
        <fullName evidence="2">Uncharacterized protein</fullName>
    </submittedName>
</protein>
<evidence type="ECO:0000313" key="2">
    <source>
        <dbReference type="Ensembl" id="ENSSDAP00000013435.1"/>
    </source>
</evidence>
<dbReference type="Ensembl" id="ENSSDAT00000015233.1">
    <property type="protein sequence ID" value="ENSSDAP00000013435.1"/>
    <property type="gene ID" value="ENSSDAG00000012143.1"/>
</dbReference>
<keyword evidence="3" id="KW-1185">Reference proteome</keyword>
<accession>A0A8C9PXD9</accession>
<keyword evidence="1" id="KW-0560">Oxidoreductase</keyword>
<name>A0A8C9PXD9_SPEDA</name>
<dbReference type="AlphaFoldDB" id="A0A8C9PXD9"/>
<dbReference type="InterPro" id="IPR013785">
    <property type="entry name" value="Aldolase_TIM"/>
</dbReference>
<sequence length="78" mass="9038">MPHINNDVKRDFKDVLLRPKRSTLQSQSEVDLTRSFPFRNSKWMYTGVPIIAANMYPVGTFEMLCKCAFGGYNLHINQ</sequence>
<evidence type="ECO:0000256" key="1">
    <source>
        <dbReference type="ARBA" id="ARBA00023002"/>
    </source>
</evidence>
<dbReference type="Gene3D" id="3.20.20.70">
    <property type="entry name" value="Aldolase class I"/>
    <property type="match status" value="1"/>
</dbReference>
<dbReference type="PANTHER" id="PTHR43170">
    <property type="entry name" value="GMP REDUCTASE"/>
    <property type="match status" value="1"/>
</dbReference>
<dbReference type="GO" id="GO:0016491">
    <property type="term" value="F:oxidoreductase activity"/>
    <property type="evidence" value="ECO:0007669"/>
    <property type="project" value="UniProtKB-KW"/>
</dbReference>